<accession>A8RB80</accession>
<keyword evidence="1 3" id="KW-0159">Chromosome partition</keyword>
<reference evidence="4 5" key="1">
    <citation type="submission" date="2007-09" db="EMBL/GenBank/DDBJ databases">
        <title>Draft genome sequence of Eubacterium dolichum (DSM 3991).</title>
        <authorList>
            <person name="Sudarsanam P."/>
            <person name="Ley R."/>
            <person name="Guruge J."/>
            <person name="Turnbaugh P.J."/>
            <person name="Mahowald M."/>
            <person name="Liep D."/>
            <person name="Gordon J."/>
        </authorList>
    </citation>
    <scope>NUCLEOTIDE SEQUENCE [LARGE SCALE GENOMIC DNA]</scope>
    <source>
        <strain evidence="4 5">DSM 3991</strain>
    </source>
</reference>
<dbReference type="Gene3D" id="6.10.250.2410">
    <property type="match status" value="1"/>
</dbReference>
<evidence type="ECO:0000256" key="2">
    <source>
        <dbReference type="ARBA" id="ARBA00044777"/>
    </source>
</evidence>
<keyword evidence="3" id="KW-0131">Cell cycle</keyword>
<evidence type="ECO:0000313" key="5">
    <source>
        <dbReference type="Proteomes" id="UP000004090"/>
    </source>
</evidence>
<dbReference type="STRING" id="428127.EUBDOL_01014"/>
<dbReference type="GO" id="GO:0006260">
    <property type="term" value="P:DNA replication"/>
    <property type="evidence" value="ECO:0007669"/>
    <property type="project" value="UniProtKB-UniRule"/>
</dbReference>
<comment type="function">
    <text evidence="3">Participates in chromosomal partition during cell division. May act via the formation of a condensin-like complex containing Smc and ScpB that pull DNA away from mid-cell into both cell halves.</text>
</comment>
<dbReference type="eggNOG" id="COG1354">
    <property type="taxonomic scope" value="Bacteria"/>
</dbReference>
<dbReference type="HAMAP" id="MF_01805">
    <property type="entry name" value="ScpA"/>
    <property type="match status" value="1"/>
</dbReference>
<evidence type="ECO:0000256" key="1">
    <source>
        <dbReference type="ARBA" id="ARBA00022829"/>
    </source>
</evidence>
<dbReference type="GO" id="GO:0051301">
    <property type="term" value="P:cell division"/>
    <property type="evidence" value="ECO:0007669"/>
    <property type="project" value="UniProtKB-KW"/>
</dbReference>
<comment type="subunit">
    <text evidence="3">Component of a cohesin-like complex composed of ScpA, ScpB and the Smc homodimer, in which ScpA and ScpB bind to the head domain of Smc. The presence of the three proteins is required for the association of the complex with DNA.</text>
</comment>
<dbReference type="InterPro" id="IPR003768">
    <property type="entry name" value="ScpA"/>
</dbReference>
<comment type="caution">
    <text evidence="4">The sequence shown here is derived from an EMBL/GenBank/DDBJ whole genome shotgun (WGS) entry which is preliminary data.</text>
</comment>
<protein>
    <recommendedName>
        <fullName evidence="2 3">Segregation and condensation protein A</fullName>
    </recommendedName>
</protein>
<gene>
    <name evidence="3" type="primary">scpA</name>
    <name evidence="4" type="ORF">EUBDOL_01014</name>
</gene>
<dbReference type="GO" id="GO:0007059">
    <property type="term" value="P:chromosome segregation"/>
    <property type="evidence" value="ECO:0007669"/>
    <property type="project" value="UniProtKB-UniRule"/>
</dbReference>
<comment type="similarity">
    <text evidence="3">Belongs to the ScpA family.</text>
</comment>
<proteinExistence type="inferred from homology"/>
<dbReference type="Pfam" id="PF02616">
    <property type="entry name" value="SMC_ScpA"/>
    <property type="match status" value="1"/>
</dbReference>
<name>A8RB80_9FIRM</name>
<dbReference type="Proteomes" id="UP000004090">
    <property type="component" value="Unassembled WGS sequence"/>
</dbReference>
<keyword evidence="3" id="KW-0132">Cell division</keyword>
<dbReference type="PANTHER" id="PTHR33969:SF2">
    <property type="entry name" value="SEGREGATION AND CONDENSATION PROTEIN A"/>
    <property type="match status" value="1"/>
</dbReference>
<dbReference type="AlphaFoldDB" id="A8RB80"/>
<dbReference type="GO" id="GO:0005737">
    <property type="term" value="C:cytoplasm"/>
    <property type="evidence" value="ECO:0007669"/>
    <property type="project" value="UniProtKB-SubCell"/>
</dbReference>
<evidence type="ECO:0000256" key="3">
    <source>
        <dbReference type="HAMAP-Rule" id="MF_01805"/>
    </source>
</evidence>
<dbReference type="EMBL" id="ABAW02000019">
    <property type="protein sequence ID" value="EDP11095.1"/>
    <property type="molecule type" value="Genomic_DNA"/>
</dbReference>
<sequence length="288" mass="34349">MKCNKECLDFVEFLHNFGYLSRLYSVSKWIFCYNDKRIFEVRKLAFTVTIDQFEGPLDLMLHLIKDNKLDLFDLDMNILTDQYLQYLNAMESLHLEVASEYLSELAGLLEYKSKKLLPREKVVITEEFEEDQRERLVKRLLEYQRFKEISAAFDEAQKKRALCLEKPISEITQAWRQTTIETELKGSPYDLFKAMHKVLRRVALTHPYETKMTVKELSLDERVLQIKQRLNHWVGKMSFVELCDDCIDLHMVIVTFLSLLDLIKHREITYHIDEEEMIWIIKGSEEYA</sequence>
<evidence type="ECO:0000313" key="4">
    <source>
        <dbReference type="EMBL" id="EDP11095.1"/>
    </source>
</evidence>
<dbReference type="HOGENOM" id="CLU_038686_3_1_9"/>
<reference evidence="4 5" key="2">
    <citation type="submission" date="2007-09" db="EMBL/GenBank/DDBJ databases">
        <authorList>
            <person name="Fulton L."/>
            <person name="Clifton S."/>
            <person name="Fulton B."/>
            <person name="Xu J."/>
            <person name="Minx P."/>
            <person name="Pepin K.H."/>
            <person name="Johnson M."/>
            <person name="Thiruvilangam P."/>
            <person name="Bhonagiri V."/>
            <person name="Nash W.E."/>
            <person name="Mardis E.R."/>
            <person name="Wilson R.K."/>
        </authorList>
    </citation>
    <scope>NUCLEOTIDE SEQUENCE [LARGE SCALE GENOMIC DNA]</scope>
    <source>
        <strain evidence="4 5">DSM 3991</strain>
    </source>
</reference>
<keyword evidence="3" id="KW-0963">Cytoplasm</keyword>
<dbReference type="PANTHER" id="PTHR33969">
    <property type="entry name" value="SEGREGATION AND CONDENSATION PROTEIN A"/>
    <property type="match status" value="1"/>
</dbReference>
<organism evidence="4 5">
    <name type="scientific">Amedibacillus dolichus DSM 3991</name>
    <dbReference type="NCBI Taxonomy" id="428127"/>
    <lineage>
        <taxon>Bacteria</taxon>
        <taxon>Bacillati</taxon>
        <taxon>Bacillota</taxon>
        <taxon>Erysipelotrichia</taxon>
        <taxon>Erysipelotrichales</taxon>
        <taxon>Erysipelotrichaceae</taxon>
        <taxon>Amedibacillus</taxon>
    </lineage>
</organism>
<comment type="subcellular location">
    <subcellularLocation>
        <location evidence="3">Cytoplasm</location>
    </subcellularLocation>
    <text evidence="3">Associated with two foci at the outer edges of the nucleoid region in young cells, and at four foci within both cell halves in older cells.</text>
</comment>